<sequence>MAVDVRALRQHFEFRDPLVASAFFLRPGAPGTARMRQDGKGILRTVAAFADLDQANGRILSLAPMPDLVSLPFLAGAAYPAVMELGELPSATVNRPFTCATIPPPAGSPARSTPGTSPAASTKKTATSGTSRAL</sequence>
<feature type="region of interest" description="Disordered" evidence="1">
    <location>
        <begin position="101"/>
        <end position="134"/>
    </location>
</feature>
<gene>
    <name evidence="2" type="ORF">HNR61_005445</name>
</gene>
<reference evidence="2 3" key="1">
    <citation type="submission" date="2020-08" db="EMBL/GenBank/DDBJ databases">
        <title>Genomic Encyclopedia of Type Strains, Phase IV (KMG-IV): sequencing the most valuable type-strain genomes for metagenomic binning, comparative biology and taxonomic classification.</title>
        <authorList>
            <person name="Goeker M."/>
        </authorList>
    </citation>
    <scope>NUCLEOTIDE SEQUENCE [LARGE SCALE GENOMIC DNA]</scope>
    <source>
        <strain evidence="2 3">DSM 44197</strain>
    </source>
</reference>
<evidence type="ECO:0000256" key="1">
    <source>
        <dbReference type="SAM" id="MobiDB-lite"/>
    </source>
</evidence>
<evidence type="ECO:0000313" key="3">
    <source>
        <dbReference type="Proteomes" id="UP000572680"/>
    </source>
</evidence>
<dbReference type="EMBL" id="JACJIA010000007">
    <property type="protein sequence ID" value="MBA8953792.1"/>
    <property type="molecule type" value="Genomic_DNA"/>
</dbReference>
<proteinExistence type="predicted"/>
<name>A0A7W3LT93_ACTNM</name>
<dbReference type="AlphaFoldDB" id="A0A7W3LT93"/>
<accession>A0A7W3LT93</accession>
<comment type="caution">
    <text evidence="2">The sequence shown here is derived from an EMBL/GenBank/DDBJ whole genome shotgun (WGS) entry which is preliminary data.</text>
</comment>
<dbReference type="Proteomes" id="UP000572680">
    <property type="component" value="Unassembled WGS sequence"/>
</dbReference>
<organism evidence="2 3">
    <name type="scientific">Actinomadura namibiensis</name>
    <dbReference type="NCBI Taxonomy" id="182080"/>
    <lineage>
        <taxon>Bacteria</taxon>
        <taxon>Bacillati</taxon>
        <taxon>Actinomycetota</taxon>
        <taxon>Actinomycetes</taxon>
        <taxon>Streptosporangiales</taxon>
        <taxon>Thermomonosporaceae</taxon>
        <taxon>Actinomadura</taxon>
    </lineage>
</organism>
<keyword evidence="3" id="KW-1185">Reference proteome</keyword>
<feature type="compositionally biased region" description="Low complexity" evidence="1">
    <location>
        <begin position="115"/>
        <end position="134"/>
    </location>
</feature>
<evidence type="ECO:0000313" key="2">
    <source>
        <dbReference type="EMBL" id="MBA8953792.1"/>
    </source>
</evidence>
<protein>
    <submittedName>
        <fullName evidence="2">Uncharacterized protein</fullName>
    </submittedName>
</protein>